<proteinExistence type="predicted"/>
<sequence length="40" mass="4608">MFAIKKRKQKTFFLRYRIPISDPTGHISGVSLMYPTPPPS</sequence>
<reference evidence="1" key="2">
    <citation type="journal article" date="2015" name="Fish Shellfish Immunol.">
        <title>Early steps in the European eel (Anguilla anguilla)-Vibrio vulnificus interaction in the gills: Role of the RtxA13 toxin.</title>
        <authorList>
            <person name="Callol A."/>
            <person name="Pajuelo D."/>
            <person name="Ebbesson L."/>
            <person name="Teles M."/>
            <person name="MacKenzie S."/>
            <person name="Amaro C."/>
        </authorList>
    </citation>
    <scope>NUCLEOTIDE SEQUENCE</scope>
</reference>
<organism evidence="1">
    <name type="scientific">Anguilla anguilla</name>
    <name type="common">European freshwater eel</name>
    <name type="synonym">Muraena anguilla</name>
    <dbReference type="NCBI Taxonomy" id="7936"/>
    <lineage>
        <taxon>Eukaryota</taxon>
        <taxon>Metazoa</taxon>
        <taxon>Chordata</taxon>
        <taxon>Craniata</taxon>
        <taxon>Vertebrata</taxon>
        <taxon>Euteleostomi</taxon>
        <taxon>Actinopterygii</taxon>
        <taxon>Neopterygii</taxon>
        <taxon>Teleostei</taxon>
        <taxon>Anguilliformes</taxon>
        <taxon>Anguillidae</taxon>
        <taxon>Anguilla</taxon>
    </lineage>
</organism>
<dbReference type="AlphaFoldDB" id="A0A0E9UZ53"/>
<reference evidence="1" key="1">
    <citation type="submission" date="2014-11" db="EMBL/GenBank/DDBJ databases">
        <authorList>
            <person name="Amaro Gonzalez C."/>
        </authorList>
    </citation>
    <scope>NUCLEOTIDE SEQUENCE</scope>
</reference>
<dbReference type="EMBL" id="GBXM01037490">
    <property type="protein sequence ID" value="JAH71087.1"/>
    <property type="molecule type" value="Transcribed_RNA"/>
</dbReference>
<accession>A0A0E9UZ53</accession>
<protein>
    <submittedName>
        <fullName evidence="1">Uncharacterized protein</fullName>
    </submittedName>
</protein>
<name>A0A0E9UZ53_ANGAN</name>
<evidence type="ECO:0000313" key="1">
    <source>
        <dbReference type="EMBL" id="JAH71087.1"/>
    </source>
</evidence>